<feature type="compositionally biased region" description="Basic residues" evidence="10">
    <location>
        <begin position="1211"/>
        <end position="1229"/>
    </location>
</feature>
<dbReference type="InterPro" id="IPR019787">
    <property type="entry name" value="Znf_PHD-finger"/>
</dbReference>
<protein>
    <submittedName>
        <fullName evidence="14">Tripartite motif-containing protein 66</fullName>
    </submittedName>
</protein>
<dbReference type="AlphaFoldDB" id="A0A9R0A276"/>
<dbReference type="InterPro" id="IPR001965">
    <property type="entry name" value="Znf_PHD"/>
</dbReference>
<keyword evidence="2" id="KW-0479">Metal-binding</keyword>
<dbReference type="Pfam" id="PF00643">
    <property type="entry name" value="zf-B_box"/>
    <property type="match status" value="1"/>
</dbReference>
<dbReference type="RefSeq" id="XP_042582757.1">
    <property type="nucleotide sequence ID" value="XM_042726823.1"/>
</dbReference>
<evidence type="ECO:0000256" key="4">
    <source>
        <dbReference type="ARBA" id="ARBA00022771"/>
    </source>
</evidence>
<dbReference type="CTD" id="9866"/>
<sequence length="1229" mass="137271">MEKCCSECSEPRMAQSLCTFCNKWLCFQCTDLHQHERSSTQPFDLQHQPRDPPSPSEIGKSVFLLPICNYFHLSAQVGCLLAHFCSWPPDIISSAQYFSNPSSLSPHFLSSVVLRVSGASCCGHAVVMCSLHKQEPLELLCETCDLMACSTCHLSAHKDFRLVHVGKALQDQRWLLQNLMARVEEKRSAVESTAKQIQGRLHGIKITQRKAENQIKMAKMIMMNELNKRANLLIEQLESISSDFKQRLEDQLQGAIELCSQLEHVQNFITWATAHHRRNPLLFSKELIALQMQQLLEPLMLSEAWTQLKIKFNWDASFWTKNNSTLGQLVVEGGSRSYPEVVGHPSILRPQTVPCIAIPPLCHAVREPGCACQTFCQPQLCCLHCRPTQSVPLDKFPSQCPQATRRSSPPSLHSCWEADASVPVHPPGAQPIQQSTSHPGSDPVQHGTSSASPRQPVGANNNLLSEPLPANSNQATIHVKNPKQLQPPCERAQTSAHEAATGQEASPDRELPQVHTQAQVQMTTETSNQPMIELQPIVNTINHNRLLTALLQADGETQTVVSRLLHFSSSRCRAHTITSKVSETSYLLSSPTHACKTHSPQLDSFHPLLLGFYQRSSALEMFTRAQGRGGGGQSRSGSKKATRSQSTSKGPRGPRKRLCKDRPTRAAHSLATVAGDQGCTMQQQVCARLDASEMIPGHINSHTASSLTTYKSEPDNVYAYAYENRRLKTRKKKRLSQEDPDTSDKEAPDGSKVPVVCLERLKILVSRHPPQNHQGTDLTSQTEPGLKPEETVFRVLERKVTSQGTLDKESVQTEDSVSPIEQLSPEHLHSSESSGSLDVSQPPVQEFCNINQESRVLAISNDSDPISQPDTEEINSPSELRSVTGPDFQTESTREAEADADMESELLQESDPSAESELQVECESDVISEQLPELVLSASEQEFESDTDSTAEVTLNLEPESEWEAEQPVLPPAVDSETVSEPALEHQPAEDCPEIENEDFCAVCLIGGDLLCCDRCPKVFHLSCHVPPLHTFPIGDWICTLCRDVEQPEVESDCENDQMSTGSLPYGLSACDQRKCEKLTLLILSNILSAPFHEPVSPLARHYYQIIKKPMDLSVIRNRLSRTSNTHYRSPQEFVADVLLMFKNCAKFNYPDSEVAQAGHSLQSFFTSKLREVFPDLTCPVQEEEDSDNEDYEELERAMVTGFPWPERKEQSHRKRKRRHSLNWRRNHY</sequence>
<dbReference type="KEGG" id="ccar:109052967"/>
<dbReference type="PROSITE" id="PS50016">
    <property type="entry name" value="ZF_PHD_2"/>
    <property type="match status" value="1"/>
</dbReference>
<gene>
    <name evidence="14" type="primary">trim66</name>
</gene>
<feature type="region of interest" description="Disordered" evidence="10">
    <location>
        <begin position="411"/>
        <end position="469"/>
    </location>
</feature>
<keyword evidence="8" id="KW-0103">Bromodomain</keyword>
<dbReference type="InterPro" id="IPR003649">
    <property type="entry name" value="Bbox_C"/>
</dbReference>
<dbReference type="Proteomes" id="UP001155660">
    <property type="component" value="Chromosome B7"/>
</dbReference>
<evidence type="ECO:0000256" key="8">
    <source>
        <dbReference type="PROSITE-ProRule" id="PRU00035"/>
    </source>
</evidence>
<dbReference type="OrthoDB" id="1870062at2759"/>
<dbReference type="GO" id="GO:0000785">
    <property type="term" value="C:chromatin"/>
    <property type="evidence" value="ECO:0007669"/>
    <property type="project" value="TreeGrafter"/>
</dbReference>
<evidence type="ECO:0000313" key="14">
    <source>
        <dbReference type="RefSeq" id="XP_042582757.1"/>
    </source>
</evidence>
<organism evidence="14">
    <name type="scientific">Cyprinus carpio</name>
    <name type="common">Common carp</name>
    <dbReference type="NCBI Taxonomy" id="7962"/>
    <lineage>
        <taxon>Eukaryota</taxon>
        <taxon>Metazoa</taxon>
        <taxon>Chordata</taxon>
        <taxon>Craniata</taxon>
        <taxon>Vertebrata</taxon>
        <taxon>Euteleostomi</taxon>
        <taxon>Actinopterygii</taxon>
        <taxon>Neopterygii</taxon>
        <taxon>Teleostei</taxon>
        <taxon>Ostariophysi</taxon>
        <taxon>Cypriniformes</taxon>
        <taxon>Cyprinidae</taxon>
        <taxon>Cyprininae</taxon>
        <taxon>Cyprinus</taxon>
    </lineage>
</organism>
<evidence type="ECO:0000256" key="1">
    <source>
        <dbReference type="ARBA" id="ARBA00004123"/>
    </source>
</evidence>
<dbReference type="GO" id="GO:0005634">
    <property type="term" value="C:nucleus"/>
    <property type="evidence" value="ECO:0007669"/>
    <property type="project" value="UniProtKB-SubCell"/>
</dbReference>
<dbReference type="GO" id="GO:0008270">
    <property type="term" value="F:zinc ion binding"/>
    <property type="evidence" value="ECO:0007669"/>
    <property type="project" value="UniProtKB-KW"/>
</dbReference>
<dbReference type="PROSITE" id="PS01359">
    <property type="entry name" value="ZF_PHD_1"/>
    <property type="match status" value="1"/>
</dbReference>
<dbReference type="Pfam" id="PF00439">
    <property type="entry name" value="Bromodomain"/>
    <property type="match status" value="1"/>
</dbReference>
<reference evidence="14" key="1">
    <citation type="submission" date="2025-08" db="UniProtKB">
        <authorList>
            <consortium name="RefSeq"/>
        </authorList>
    </citation>
    <scope>IDENTIFICATION</scope>
    <source>
        <tissue evidence="14">Muscle</tissue>
    </source>
</reference>
<dbReference type="PROSITE" id="PS50119">
    <property type="entry name" value="ZF_BBOX"/>
    <property type="match status" value="2"/>
</dbReference>
<accession>A0A9R0A276</accession>
<dbReference type="InterPro" id="IPR037372">
    <property type="entry name" value="TRIM66_Bbox1_Znf"/>
</dbReference>
<feature type="domain" description="B box-type" evidence="13">
    <location>
        <begin position="124"/>
        <end position="161"/>
    </location>
</feature>
<dbReference type="FunFam" id="3.30.40.10:FF:000123">
    <property type="entry name" value="E3 ubiquitin-protein ligase TRIM33"/>
    <property type="match status" value="1"/>
</dbReference>
<dbReference type="SMART" id="SM00502">
    <property type="entry name" value="BBC"/>
    <property type="match status" value="1"/>
</dbReference>
<feature type="region of interest" description="Disordered" evidence="10">
    <location>
        <begin position="960"/>
        <end position="991"/>
    </location>
</feature>
<name>A0A9R0A276_CYPCA</name>
<evidence type="ECO:0000256" key="7">
    <source>
        <dbReference type="PROSITE-ProRule" id="PRU00024"/>
    </source>
</evidence>
<evidence type="ECO:0000256" key="10">
    <source>
        <dbReference type="SAM" id="MobiDB-lite"/>
    </source>
</evidence>
<feature type="region of interest" description="Disordered" evidence="10">
    <location>
        <begin position="625"/>
        <end position="666"/>
    </location>
</feature>
<evidence type="ECO:0000259" key="11">
    <source>
        <dbReference type="PROSITE" id="PS50014"/>
    </source>
</evidence>
<keyword evidence="5" id="KW-0862">Zinc</keyword>
<evidence type="ECO:0000256" key="2">
    <source>
        <dbReference type="ARBA" id="ARBA00022723"/>
    </source>
</evidence>
<dbReference type="SMR" id="A0A9R0A276"/>
<feature type="domain" description="B box-type" evidence="13">
    <location>
        <begin position="1"/>
        <end position="43"/>
    </location>
</feature>
<feature type="region of interest" description="Disordered" evidence="10">
    <location>
        <begin position="484"/>
        <end position="512"/>
    </location>
</feature>
<keyword evidence="4 7" id="KW-0863">Zinc-finger</keyword>
<evidence type="ECO:0000259" key="12">
    <source>
        <dbReference type="PROSITE" id="PS50016"/>
    </source>
</evidence>
<comment type="subcellular location">
    <subcellularLocation>
        <location evidence="1">Nucleus</location>
    </subcellularLocation>
</comment>
<feature type="region of interest" description="Disordered" evidence="10">
    <location>
        <begin position="800"/>
        <end position="842"/>
    </location>
</feature>
<proteinExistence type="predicted"/>
<dbReference type="InterPro" id="IPR000315">
    <property type="entry name" value="Znf_B-box"/>
</dbReference>
<dbReference type="GeneID" id="109052967"/>
<feature type="region of interest" description="Disordered" evidence="10">
    <location>
        <begin position="729"/>
        <end position="752"/>
    </location>
</feature>
<feature type="region of interest" description="Disordered" evidence="10">
    <location>
        <begin position="1204"/>
        <end position="1229"/>
    </location>
</feature>
<dbReference type="PANTHER" id="PTHR45915:SF7">
    <property type="entry name" value="TRIPARTITE MOTIF-CONTAINING PROTEIN 66"/>
    <property type="match status" value="1"/>
</dbReference>
<feature type="compositionally biased region" description="Polar residues" evidence="10">
    <location>
        <begin position="769"/>
        <end position="783"/>
    </location>
</feature>
<dbReference type="PROSITE" id="PS50014">
    <property type="entry name" value="BROMODOMAIN_2"/>
    <property type="match status" value="1"/>
</dbReference>
<feature type="compositionally biased region" description="Acidic residues" evidence="10">
    <location>
        <begin position="898"/>
        <end position="916"/>
    </location>
</feature>
<feature type="coiled-coil region" evidence="9">
    <location>
        <begin position="176"/>
        <end position="265"/>
    </location>
</feature>
<feature type="compositionally biased region" description="Polar residues" evidence="10">
    <location>
        <begin position="446"/>
        <end position="469"/>
    </location>
</feature>
<dbReference type="SMART" id="SM00249">
    <property type="entry name" value="PHD"/>
    <property type="match status" value="1"/>
</dbReference>
<evidence type="ECO:0000256" key="9">
    <source>
        <dbReference type="SAM" id="Coils"/>
    </source>
</evidence>
<keyword evidence="3" id="KW-0677">Repeat</keyword>
<feature type="domain" description="Bromo" evidence="11">
    <location>
        <begin position="1084"/>
        <end position="1156"/>
    </location>
</feature>
<evidence type="ECO:0000256" key="3">
    <source>
        <dbReference type="ARBA" id="ARBA00022737"/>
    </source>
</evidence>
<keyword evidence="6 9" id="KW-0175">Coiled coil</keyword>
<feature type="compositionally biased region" description="Basic and acidic residues" evidence="10">
    <location>
        <begin position="800"/>
        <end position="811"/>
    </location>
</feature>
<feature type="compositionally biased region" description="Polar residues" evidence="10">
    <location>
        <begin position="860"/>
        <end position="891"/>
    </location>
</feature>
<dbReference type="Pfam" id="PF25287">
    <property type="entry name" value="zf-B_box_Trim66"/>
    <property type="match status" value="1"/>
</dbReference>
<dbReference type="PANTHER" id="PTHR45915">
    <property type="entry name" value="TRANSCRIPTION INTERMEDIARY FACTOR"/>
    <property type="match status" value="1"/>
</dbReference>
<feature type="domain" description="PHD-type" evidence="12">
    <location>
        <begin position="998"/>
        <end position="1045"/>
    </location>
</feature>
<evidence type="ECO:0000256" key="5">
    <source>
        <dbReference type="ARBA" id="ARBA00022833"/>
    </source>
</evidence>
<feature type="region of interest" description="Disordered" evidence="10">
    <location>
        <begin position="860"/>
        <end position="916"/>
    </location>
</feature>
<dbReference type="SMART" id="SM00297">
    <property type="entry name" value="BROMO"/>
    <property type="match status" value="1"/>
</dbReference>
<dbReference type="InterPro" id="IPR001487">
    <property type="entry name" value="Bromodomain"/>
</dbReference>
<dbReference type="CDD" id="cd05502">
    <property type="entry name" value="Bromo_tif1_like"/>
    <property type="match status" value="1"/>
</dbReference>
<dbReference type="InterPro" id="IPR019786">
    <property type="entry name" value="Zinc_finger_PHD-type_CS"/>
</dbReference>
<feature type="region of interest" description="Disordered" evidence="10">
    <location>
        <begin position="766"/>
        <end position="786"/>
    </location>
</feature>
<evidence type="ECO:0000259" key="13">
    <source>
        <dbReference type="PROSITE" id="PS50119"/>
    </source>
</evidence>
<evidence type="ECO:0000256" key="6">
    <source>
        <dbReference type="ARBA" id="ARBA00023054"/>
    </source>
</evidence>
<dbReference type="Pfam" id="PF00628">
    <property type="entry name" value="PHD"/>
    <property type="match status" value="1"/>
</dbReference>